<accession>A0AAE0M3I4</accession>
<comment type="similarity">
    <text evidence="1">Belongs to the zinc-containing alcohol dehydrogenase family.</text>
</comment>
<dbReference type="GO" id="GO:0016651">
    <property type="term" value="F:oxidoreductase activity, acting on NAD(P)H"/>
    <property type="evidence" value="ECO:0007669"/>
    <property type="project" value="InterPro"/>
</dbReference>
<dbReference type="Pfam" id="PF08240">
    <property type="entry name" value="ADH_N"/>
    <property type="match status" value="1"/>
</dbReference>
<proteinExistence type="inferred from homology"/>
<feature type="domain" description="Enoyl reductase (ER)" evidence="3">
    <location>
        <begin position="16"/>
        <end position="296"/>
    </location>
</feature>
<dbReference type="Gene3D" id="3.90.180.10">
    <property type="entry name" value="Medium-chain alcohol dehydrogenases, catalytic domain"/>
    <property type="match status" value="1"/>
</dbReference>
<evidence type="ECO:0000259" key="3">
    <source>
        <dbReference type="SMART" id="SM00829"/>
    </source>
</evidence>
<dbReference type="EMBL" id="JAUEDM010000004">
    <property type="protein sequence ID" value="KAK3318031.1"/>
    <property type="molecule type" value="Genomic_DNA"/>
</dbReference>
<evidence type="ECO:0000256" key="2">
    <source>
        <dbReference type="ARBA" id="ARBA00023002"/>
    </source>
</evidence>
<evidence type="ECO:0000256" key="1">
    <source>
        <dbReference type="ARBA" id="ARBA00008072"/>
    </source>
</evidence>
<dbReference type="Gene3D" id="3.40.50.720">
    <property type="entry name" value="NAD(P)-binding Rossmann-like Domain"/>
    <property type="match status" value="1"/>
</dbReference>
<dbReference type="InterPro" id="IPR011032">
    <property type="entry name" value="GroES-like_sf"/>
</dbReference>
<dbReference type="InterPro" id="IPR047122">
    <property type="entry name" value="Trans-enoyl_RdTase-like"/>
</dbReference>
<sequence length="374" mass="40001">MVPPSEIKAVVIAQPGVAEVQTVPLPTLRDDYILVRPTAVALNPSDWKHVEGVDGNTGCRVGGDYAGVVESVGSKVTKKFVPDDRICGMVHGSNSVQPEDGAFAEYIVVRGDLQIKIPDNLTDEEAATLGIGISTVGQGLYQALKLPLPPTTTTVGQQQQPQGLIFIYGGSTATGILGIQFATLSGYRAVTTCSPRNASYLQSLGAALVIDYNTDPTSAATEIKAWIDGDSNPNFLTLAWDCIGTPKSAAFCASVLSRQDDHSCRYYSLLPVHEEVIRATNPRVVDMGFTFAYTAIGERFGGHTPGGWKIPASVEDFEFGKMFWELSRQLLAQGKVKPARGYVNRGGKGLEGVLFGLKETKEGRVSGGKLVYTL</sequence>
<dbReference type="InterPro" id="IPR036291">
    <property type="entry name" value="NAD(P)-bd_dom_sf"/>
</dbReference>
<protein>
    <submittedName>
        <fullName evidence="4">Chaperonin 10-like protein</fullName>
    </submittedName>
</protein>
<name>A0AAE0M3I4_9PEZI</name>
<keyword evidence="5" id="KW-1185">Reference proteome</keyword>
<dbReference type="Proteomes" id="UP001283341">
    <property type="component" value="Unassembled WGS sequence"/>
</dbReference>
<dbReference type="PANTHER" id="PTHR45348">
    <property type="entry name" value="HYPOTHETICAL OXIDOREDUCTASE (EUROFUNG)"/>
    <property type="match status" value="1"/>
</dbReference>
<dbReference type="SMART" id="SM00829">
    <property type="entry name" value="PKS_ER"/>
    <property type="match status" value="1"/>
</dbReference>
<evidence type="ECO:0000313" key="5">
    <source>
        <dbReference type="Proteomes" id="UP001283341"/>
    </source>
</evidence>
<evidence type="ECO:0000313" key="4">
    <source>
        <dbReference type="EMBL" id="KAK3318031.1"/>
    </source>
</evidence>
<organism evidence="4 5">
    <name type="scientific">Apodospora peruviana</name>
    <dbReference type="NCBI Taxonomy" id="516989"/>
    <lineage>
        <taxon>Eukaryota</taxon>
        <taxon>Fungi</taxon>
        <taxon>Dikarya</taxon>
        <taxon>Ascomycota</taxon>
        <taxon>Pezizomycotina</taxon>
        <taxon>Sordariomycetes</taxon>
        <taxon>Sordariomycetidae</taxon>
        <taxon>Sordariales</taxon>
        <taxon>Lasiosphaeriaceae</taxon>
        <taxon>Apodospora</taxon>
    </lineage>
</organism>
<dbReference type="CDD" id="cd08249">
    <property type="entry name" value="enoyl_reductase_like"/>
    <property type="match status" value="1"/>
</dbReference>
<dbReference type="SUPFAM" id="SSF51735">
    <property type="entry name" value="NAD(P)-binding Rossmann-fold domains"/>
    <property type="match status" value="1"/>
</dbReference>
<dbReference type="InterPro" id="IPR020843">
    <property type="entry name" value="ER"/>
</dbReference>
<dbReference type="AlphaFoldDB" id="A0AAE0M3I4"/>
<gene>
    <name evidence="4" type="ORF">B0H66DRAFT_602631</name>
</gene>
<keyword evidence="2" id="KW-0560">Oxidoreductase</keyword>
<reference evidence="4" key="2">
    <citation type="submission" date="2023-06" db="EMBL/GenBank/DDBJ databases">
        <authorList>
            <consortium name="Lawrence Berkeley National Laboratory"/>
            <person name="Haridas S."/>
            <person name="Hensen N."/>
            <person name="Bonometti L."/>
            <person name="Westerberg I."/>
            <person name="Brannstrom I.O."/>
            <person name="Guillou S."/>
            <person name="Cros-Aarteil S."/>
            <person name="Calhoun S."/>
            <person name="Kuo A."/>
            <person name="Mondo S."/>
            <person name="Pangilinan J."/>
            <person name="Riley R."/>
            <person name="Labutti K."/>
            <person name="Andreopoulos B."/>
            <person name="Lipzen A."/>
            <person name="Chen C."/>
            <person name="Yanf M."/>
            <person name="Daum C."/>
            <person name="Ng V."/>
            <person name="Clum A."/>
            <person name="Steindorff A."/>
            <person name="Ohm R."/>
            <person name="Martin F."/>
            <person name="Silar P."/>
            <person name="Natvig D."/>
            <person name="Lalanne C."/>
            <person name="Gautier V."/>
            <person name="Ament-Velasquez S.L."/>
            <person name="Kruys A."/>
            <person name="Hutchinson M.I."/>
            <person name="Powell A.J."/>
            <person name="Barry K."/>
            <person name="Miller A.N."/>
            <person name="Grigoriev I.V."/>
            <person name="Debuchy R."/>
            <person name="Gladieux P."/>
            <person name="Thoren M.H."/>
            <person name="Johannesson H."/>
        </authorList>
    </citation>
    <scope>NUCLEOTIDE SEQUENCE</scope>
    <source>
        <strain evidence="4">CBS 118394</strain>
    </source>
</reference>
<dbReference type="InterPro" id="IPR013154">
    <property type="entry name" value="ADH-like_N"/>
</dbReference>
<dbReference type="PANTHER" id="PTHR45348:SF2">
    <property type="entry name" value="ZINC-TYPE ALCOHOL DEHYDROGENASE-LIKE PROTEIN C2E1P3.01"/>
    <property type="match status" value="1"/>
</dbReference>
<reference evidence="4" key="1">
    <citation type="journal article" date="2023" name="Mol. Phylogenet. Evol.">
        <title>Genome-scale phylogeny and comparative genomics of the fungal order Sordariales.</title>
        <authorList>
            <person name="Hensen N."/>
            <person name="Bonometti L."/>
            <person name="Westerberg I."/>
            <person name="Brannstrom I.O."/>
            <person name="Guillou S."/>
            <person name="Cros-Aarteil S."/>
            <person name="Calhoun S."/>
            <person name="Haridas S."/>
            <person name="Kuo A."/>
            <person name="Mondo S."/>
            <person name="Pangilinan J."/>
            <person name="Riley R."/>
            <person name="LaButti K."/>
            <person name="Andreopoulos B."/>
            <person name="Lipzen A."/>
            <person name="Chen C."/>
            <person name="Yan M."/>
            <person name="Daum C."/>
            <person name="Ng V."/>
            <person name="Clum A."/>
            <person name="Steindorff A."/>
            <person name="Ohm R.A."/>
            <person name="Martin F."/>
            <person name="Silar P."/>
            <person name="Natvig D.O."/>
            <person name="Lalanne C."/>
            <person name="Gautier V."/>
            <person name="Ament-Velasquez S.L."/>
            <person name="Kruys A."/>
            <person name="Hutchinson M.I."/>
            <person name="Powell A.J."/>
            <person name="Barry K."/>
            <person name="Miller A.N."/>
            <person name="Grigoriev I.V."/>
            <person name="Debuchy R."/>
            <person name="Gladieux P."/>
            <person name="Hiltunen Thoren M."/>
            <person name="Johannesson H."/>
        </authorList>
    </citation>
    <scope>NUCLEOTIDE SEQUENCE</scope>
    <source>
        <strain evidence="4">CBS 118394</strain>
    </source>
</reference>
<dbReference type="SUPFAM" id="SSF50129">
    <property type="entry name" value="GroES-like"/>
    <property type="match status" value="1"/>
</dbReference>
<comment type="caution">
    <text evidence="4">The sequence shown here is derived from an EMBL/GenBank/DDBJ whole genome shotgun (WGS) entry which is preliminary data.</text>
</comment>